<dbReference type="AlphaFoldDB" id="A0A2S8BFV7"/>
<evidence type="ECO:0000313" key="10">
    <source>
        <dbReference type="Proteomes" id="UP000238296"/>
    </source>
</evidence>
<feature type="domain" description="SSD" evidence="8">
    <location>
        <begin position="202"/>
        <end position="331"/>
    </location>
</feature>
<comment type="subcellular location">
    <subcellularLocation>
        <location evidence="1">Cell membrane</location>
        <topology evidence="1">Multi-pass membrane protein</topology>
    </subcellularLocation>
</comment>
<gene>
    <name evidence="9" type="primary">mmpL3_3</name>
    <name evidence="9" type="ORF">C1Y40_04288</name>
</gene>
<evidence type="ECO:0000259" key="8">
    <source>
        <dbReference type="PROSITE" id="PS50156"/>
    </source>
</evidence>
<evidence type="ECO:0000256" key="5">
    <source>
        <dbReference type="ARBA" id="ARBA00022989"/>
    </source>
</evidence>
<feature type="transmembrane region" description="Helical" evidence="7">
    <location>
        <begin position="364"/>
        <end position="384"/>
    </location>
</feature>
<keyword evidence="3" id="KW-1003">Cell membrane</keyword>
<feature type="transmembrane region" description="Helical" evidence="7">
    <location>
        <begin position="531"/>
        <end position="551"/>
    </location>
</feature>
<dbReference type="GO" id="GO:0005886">
    <property type="term" value="C:plasma membrane"/>
    <property type="evidence" value="ECO:0007669"/>
    <property type="project" value="UniProtKB-SubCell"/>
</dbReference>
<keyword evidence="5 7" id="KW-1133">Transmembrane helix</keyword>
<accession>A0A2S8BFV7</accession>
<dbReference type="EMBL" id="PPEA01000619">
    <property type="protein sequence ID" value="PQM45550.1"/>
    <property type="molecule type" value="Genomic_DNA"/>
</dbReference>
<sequence>MIDQLSALATRAPKVTLAVAAVVFVLCGLSATQLVDRLSLGGAINPDAESSRANAILASDFGVSGMQLILAVESPDGVGGVPAERRAMPIVEGLRSDSRVRTVVSAWTDPQLRARLSDRDGRVGLIVANLIGDDNQAQKIAADLSARYVGTTDGVTVTAGGQAMLLSEINTRAPRDVALVEPIAMAVTFLLLVWFLRSALAAMIPVLVGGLAIAATTAVLFVLSLVMDLSVFALNIATMLGLALAIDYSLLIIARYREEIAQGTDQSTAIAVAMRTGGRAVLFSGLTVAISMVGMAFFPMVFLRSLGYAGIAVVVLSILLTLICVPALLAVFGERINRKPLREAAAPESRPLYRVAVVVQRHPALVGLSVLAVLLVLGVPFLGVRLGLPDDRVLPTSVQSRQVGDMIRQHFADNPTGTVPIVLRHVGTADQWTVGNYAKQLSAVADVDLVVAPTGSYAHGHARGPGDPHFTSGDTMRLQVSTHVDPYSTAGQRLLTELRALPAPAPTLFSGLAQQNRDTAKGIVTAFPKTLAWIALTTFVLLLLLTGSVVLPLKALVMNTLSLTTTFGALVWIFQDGHLGGLGTSGAGYTVAYVPVLLFCFAFGLSMDYEVFLLSRFAEEWEHSGRTRADNDRAVALGLARSGPVVTAAAVLMAVVFAGVAVSSILVLRMLGLGMMMAVLIDATVIRTLLVPAFMRVAGTWNWWAPRWFRPALAKVRVRH</sequence>
<dbReference type="PANTHER" id="PTHR33406:SF11">
    <property type="entry name" value="MEMBRANE PROTEIN SCO6666-RELATED"/>
    <property type="match status" value="1"/>
</dbReference>
<dbReference type="InterPro" id="IPR004869">
    <property type="entry name" value="MMPL_dom"/>
</dbReference>
<evidence type="ECO:0000256" key="1">
    <source>
        <dbReference type="ARBA" id="ARBA00004651"/>
    </source>
</evidence>
<dbReference type="InterPro" id="IPR050545">
    <property type="entry name" value="Mycobact_MmpL"/>
</dbReference>
<dbReference type="Proteomes" id="UP000238296">
    <property type="component" value="Unassembled WGS sequence"/>
</dbReference>
<feature type="transmembrane region" description="Helical" evidence="7">
    <location>
        <begin position="645"/>
        <end position="667"/>
    </location>
</feature>
<feature type="transmembrane region" description="Helical" evidence="7">
    <location>
        <begin position="177"/>
        <end position="196"/>
    </location>
</feature>
<keyword evidence="6 7" id="KW-0472">Membrane</keyword>
<evidence type="ECO:0000256" key="2">
    <source>
        <dbReference type="ARBA" id="ARBA00010157"/>
    </source>
</evidence>
<feature type="transmembrane region" description="Helical" evidence="7">
    <location>
        <begin position="232"/>
        <end position="254"/>
    </location>
</feature>
<evidence type="ECO:0000256" key="3">
    <source>
        <dbReference type="ARBA" id="ARBA00022475"/>
    </source>
</evidence>
<protein>
    <submittedName>
        <fullName evidence="9">Trehalose monomycolate exporter MmpL3</fullName>
    </submittedName>
</protein>
<feature type="transmembrane region" description="Helical" evidence="7">
    <location>
        <begin position="280"/>
        <end position="302"/>
    </location>
</feature>
<dbReference type="PROSITE" id="PS50156">
    <property type="entry name" value="SSD"/>
    <property type="match status" value="1"/>
</dbReference>
<dbReference type="InterPro" id="IPR000731">
    <property type="entry name" value="SSD"/>
</dbReference>
<evidence type="ECO:0000256" key="4">
    <source>
        <dbReference type="ARBA" id="ARBA00022692"/>
    </source>
</evidence>
<reference evidence="9 10" key="1">
    <citation type="journal article" date="2017" name="Int. J. Syst. Evol. Microbiol.">
        <title>Mycobacterium talmoniae sp. nov., a slowly growing mycobacterium isolated from human respiratory samples.</title>
        <authorList>
            <person name="Davidson R.M."/>
            <person name="DeGroote M.A."/>
            <person name="Marola J.L."/>
            <person name="Buss S."/>
            <person name="Jones V."/>
            <person name="McNeil M.R."/>
            <person name="Freifeld A.G."/>
            <person name="Elaine Epperson L."/>
            <person name="Hasan N.A."/>
            <person name="Jackson M."/>
            <person name="Iwen P.C."/>
            <person name="Salfinger M."/>
            <person name="Strong M."/>
        </authorList>
    </citation>
    <scope>NUCLEOTIDE SEQUENCE [LARGE SCALE GENOMIC DNA]</scope>
    <source>
        <strain evidence="9 10">ATCC BAA-2683</strain>
    </source>
</reference>
<feature type="transmembrane region" description="Helical" evidence="7">
    <location>
        <begin position="556"/>
        <end position="574"/>
    </location>
</feature>
<evidence type="ECO:0000256" key="7">
    <source>
        <dbReference type="SAM" id="Phobius"/>
    </source>
</evidence>
<feature type="transmembrane region" description="Helical" evidence="7">
    <location>
        <begin position="673"/>
        <end position="694"/>
    </location>
</feature>
<organism evidence="9 10">
    <name type="scientific">Mycobacterium talmoniae</name>
    <dbReference type="NCBI Taxonomy" id="1858794"/>
    <lineage>
        <taxon>Bacteria</taxon>
        <taxon>Bacillati</taxon>
        <taxon>Actinomycetota</taxon>
        <taxon>Actinomycetes</taxon>
        <taxon>Mycobacteriales</taxon>
        <taxon>Mycobacteriaceae</taxon>
        <taxon>Mycobacterium</taxon>
    </lineage>
</organism>
<dbReference type="Pfam" id="PF03176">
    <property type="entry name" value="MMPL"/>
    <property type="match status" value="2"/>
</dbReference>
<dbReference type="SUPFAM" id="SSF82866">
    <property type="entry name" value="Multidrug efflux transporter AcrB transmembrane domain"/>
    <property type="match status" value="2"/>
</dbReference>
<keyword evidence="4 7" id="KW-0812">Transmembrane</keyword>
<feature type="transmembrane region" description="Helical" evidence="7">
    <location>
        <begin position="586"/>
        <end position="606"/>
    </location>
</feature>
<feature type="transmembrane region" description="Helical" evidence="7">
    <location>
        <begin position="308"/>
        <end position="332"/>
    </location>
</feature>
<dbReference type="PANTHER" id="PTHR33406">
    <property type="entry name" value="MEMBRANE PROTEIN MJ1562-RELATED"/>
    <property type="match status" value="1"/>
</dbReference>
<evidence type="ECO:0000256" key="6">
    <source>
        <dbReference type="ARBA" id="ARBA00023136"/>
    </source>
</evidence>
<dbReference type="Gene3D" id="1.20.1640.10">
    <property type="entry name" value="Multidrug efflux transporter AcrB transmembrane domain"/>
    <property type="match status" value="2"/>
</dbReference>
<name>A0A2S8BFV7_9MYCO</name>
<evidence type="ECO:0000313" key="9">
    <source>
        <dbReference type="EMBL" id="PQM45550.1"/>
    </source>
</evidence>
<feature type="transmembrane region" description="Helical" evidence="7">
    <location>
        <begin position="203"/>
        <end position="226"/>
    </location>
</feature>
<comment type="similarity">
    <text evidence="2">Belongs to the resistance-nodulation-cell division (RND) (TC 2.A.6) family. MmpL subfamily.</text>
</comment>
<proteinExistence type="inferred from homology"/>
<comment type="caution">
    <text evidence="9">The sequence shown here is derived from an EMBL/GenBank/DDBJ whole genome shotgun (WGS) entry which is preliminary data.</text>
</comment>